<evidence type="ECO:0000313" key="4">
    <source>
        <dbReference type="EMBL" id="RYR74560.1"/>
    </source>
</evidence>
<organism evidence="4 5">
    <name type="scientific">Arachis hypogaea</name>
    <name type="common">Peanut</name>
    <dbReference type="NCBI Taxonomy" id="3818"/>
    <lineage>
        <taxon>Eukaryota</taxon>
        <taxon>Viridiplantae</taxon>
        <taxon>Streptophyta</taxon>
        <taxon>Embryophyta</taxon>
        <taxon>Tracheophyta</taxon>
        <taxon>Spermatophyta</taxon>
        <taxon>Magnoliopsida</taxon>
        <taxon>eudicotyledons</taxon>
        <taxon>Gunneridae</taxon>
        <taxon>Pentapetalae</taxon>
        <taxon>rosids</taxon>
        <taxon>fabids</taxon>
        <taxon>Fabales</taxon>
        <taxon>Fabaceae</taxon>
        <taxon>Papilionoideae</taxon>
        <taxon>50 kb inversion clade</taxon>
        <taxon>dalbergioids sensu lato</taxon>
        <taxon>Dalbergieae</taxon>
        <taxon>Pterocarpus clade</taxon>
        <taxon>Arachis</taxon>
    </lineage>
</organism>
<gene>
    <name evidence="4" type="ORF">Ahy_A02g009281</name>
</gene>
<name>A0A445EGL1_ARAHY</name>
<keyword evidence="1" id="KW-0479">Metal-binding</keyword>
<protein>
    <recommendedName>
        <fullName evidence="3">CCHC-type domain-containing protein</fullName>
    </recommendedName>
</protein>
<dbReference type="GO" id="GO:0008270">
    <property type="term" value="F:zinc ion binding"/>
    <property type="evidence" value="ECO:0007669"/>
    <property type="project" value="UniProtKB-KW"/>
</dbReference>
<evidence type="ECO:0000256" key="2">
    <source>
        <dbReference type="SAM" id="MobiDB-lite"/>
    </source>
</evidence>
<keyword evidence="1" id="KW-0862">Zinc</keyword>
<proteinExistence type="predicted"/>
<comment type="caution">
    <text evidence="4">The sequence shown here is derived from an EMBL/GenBank/DDBJ whole genome shotgun (WGS) entry which is preliminary data.</text>
</comment>
<evidence type="ECO:0000256" key="1">
    <source>
        <dbReference type="PROSITE-ProRule" id="PRU00047"/>
    </source>
</evidence>
<reference evidence="4 5" key="1">
    <citation type="submission" date="2019-01" db="EMBL/GenBank/DDBJ databases">
        <title>Sequencing of cultivated peanut Arachis hypogaea provides insights into genome evolution and oil improvement.</title>
        <authorList>
            <person name="Chen X."/>
        </authorList>
    </citation>
    <scope>NUCLEOTIDE SEQUENCE [LARGE SCALE GENOMIC DNA]</scope>
    <source>
        <strain evidence="5">cv. Fuhuasheng</strain>
        <tissue evidence="4">Leaves</tissue>
    </source>
</reference>
<dbReference type="PROSITE" id="PS50158">
    <property type="entry name" value="ZF_CCHC"/>
    <property type="match status" value="1"/>
</dbReference>
<dbReference type="SUPFAM" id="SSF57756">
    <property type="entry name" value="Retrovirus zinc finger-like domains"/>
    <property type="match status" value="1"/>
</dbReference>
<evidence type="ECO:0000313" key="5">
    <source>
        <dbReference type="Proteomes" id="UP000289738"/>
    </source>
</evidence>
<feature type="domain" description="CCHC-type" evidence="3">
    <location>
        <begin position="211"/>
        <end position="228"/>
    </location>
</feature>
<dbReference type="AlphaFoldDB" id="A0A445EGL1"/>
<sequence length="238" mass="27959">MAYAWEFFLTNLRRYVVTIDGVGIISDHDTSIDVAIARSYSKTEQEYNKNYQRLKEWGEAYTQWCNVIGVERLNELFTRKSTDAYERLRNGFTYSKFTTKRVEESFRRAGNIVVNRFDRRNEMFEVREMQDGTIYTVNLAQRHCDCSHFQMSEICKVYKGEFVPMGDPSTWDRYEGAKVIANWTLRRATKGRPKSTRYLNEMDSRDMRGPRRCTICGREGHSRSRCPQCAGPSSVRSH</sequence>
<keyword evidence="1" id="KW-0863">Zinc-finger</keyword>
<dbReference type="Proteomes" id="UP000289738">
    <property type="component" value="Chromosome A02"/>
</dbReference>
<keyword evidence="5" id="KW-1185">Reference proteome</keyword>
<evidence type="ECO:0000259" key="3">
    <source>
        <dbReference type="PROSITE" id="PS50158"/>
    </source>
</evidence>
<feature type="region of interest" description="Disordered" evidence="2">
    <location>
        <begin position="218"/>
        <end position="238"/>
    </location>
</feature>
<dbReference type="GO" id="GO:0003676">
    <property type="term" value="F:nucleic acid binding"/>
    <property type="evidence" value="ECO:0007669"/>
    <property type="project" value="InterPro"/>
</dbReference>
<dbReference type="EMBL" id="SDMP01000002">
    <property type="protein sequence ID" value="RYR74560.1"/>
    <property type="molecule type" value="Genomic_DNA"/>
</dbReference>
<dbReference type="InterPro" id="IPR036875">
    <property type="entry name" value="Znf_CCHC_sf"/>
</dbReference>
<accession>A0A445EGL1</accession>
<dbReference type="InterPro" id="IPR001878">
    <property type="entry name" value="Znf_CCHC"/>
</dbReference>